<protein>
    <submittedName>
        <fullName evidence="2">Uncharacterized protein</fullName>
    </submittedName>
</protein>
<feature type="region of interest" description="Disordered" evidence="1">
    <location>
        <begin position="1"/>
        <end position="34"/>
    </location>
</feature>
<feature type="compositionally biased region" description="Polar residues" evidence="1">
    <location>
        <begin position="1"/>
        <end position="13"/>
    </location>
</feature>
<dbReference type="EMBL" id="SWFM01000002">
    <property type="protein sequence ID" value="TKD70602.1"/>
    <property type="molecule type" value="Genomic_DNA"/>
</dbReference>
<name>A0A4U1MJE8_9BACL</name>
<sequence>MLDSCGTSGTGETPQARLKRAEDAHRPHQGKRASWSGNQLLLLRQQCQRNYIKIRNHVLPVFPSLLNKGHGTHKEK</sequence>
<evidence type="ECO:0000313" key="3">
    <source>
        <dbReference type="Proteomes" id="UP000310541"/>
    </source>
</evidence>
<proteinExistence type="predicted"/>
<reference evidence="2 3" key="1">
    <citation type="submission" date="2019-04" db="EMBL/GenBank/DDBJ databases">
        <title>Genome sequence of Bacillus hwajinpoensis strain Y2.</title>
        <authorList>
            <person name="Fair J.L."/>
            <person name="Maclea K.S."/>
        </authorList>
    </citation>
    <scope>NUCLEOTIDE SEQUENCE [LARGE SCALE GENOMIC DNA]</scope>
    <source>
        <strain evidence="2 3">Y2</strain>
    </source>
</reference>
<organism evidence="2 3">
    <name type="scientific">Guptibacillus hwajinpoensis</name>
    <dbReference type="NCBI Taxonomy" id="208199"/>
    <lineage>
        <taxon>Bacteria</taxon>
        <taxon>Bacillati</taxon>
        <taxon>Bacillota</taxon>
        <taxon>Bacilli</taxon>
        <taxon>Bacillales</taxon>
        <taxon>Guptibacillaceae</taxon>
        <taxon>Guptibacillus</taxon>
    </lineage>
</organism>
<dbReference type="OrthoDB" id="2943090at2"/>
<evidence type="ECO:0000313" key="2">
    <source>
        <dbReference type="EMBL" id="TKD70602.1"/>
    </source>
</evidence>
<accession>A0A4U1MJE8</accession>
<gene>
    <name evidence="2" type="ORF">FBF83_08215</name>
</gene>
<dbReference type="Proteomes" id="UP000310541">
    <property type="component" value="Unassembled WGS sequence"/>
</dbReference>
<comment type="caution">
    <text evidence="2">The sequence shown here is derived from an EMBL/GenBank/DDBJ whole genome shotgun (WGS) entry which is preliminary data.</text>
</comment>
<evidence type="ECO:0000256" key="1">
    <source>
        <dbReference type="SAM" id="MobiDB-lite"/>
    </source>
</evidence>
<dbReference type="AlphaFoldDB" id="A0A4U1MJE8"/>